<name>A0A8R7U622_TRIUA</name>
<sequence length="143" mass="15467">VQANLGKIKKHDQRRSTGSPPLPLAQVLAAATTTHARSFRRAPTPRSTPPNSPRSAPPYPPARFSVPGLYRPLETPPPWLGFQAGLRRRVSGGPDADGAHHGNSPSTMVAAIKGFFTEMWRTPWTCSSSRSTGRNPSQKHLLG</sequence>
<evidence type="ECO:0000313" key="3">
    <source>
        <dbReference type="Proteomes" id="UP000015106"/>
    </source>
</evidence>
<feature type="region of interest" description="Disordered" evidence="1">
    <location>
        <begin position="1"/>
        <end position="70"/>
    </location>
</feature>
<reference evidence="2" key="2">
    <citation type="submission" date="2018-03" db="EMBL/GenBank/DDBJ databases">
        <title>The Triticum urartu genome reveals the dynamic nature of wheat genome evolution.</title>
        <authorList>
            <person name="Ling H."/>
            <person name="Ma B."/>
            <person name="Shi X."/>
            <person name="Liu H."/>
            <person name="Dong L."/>
            <person name="Sun H."/>
            <person name="Cao Y."/>
            <person name="Gao Q."/>
            <person name="Zheng S."/>
            <person name="Li Y."/>
            <person name="Yu Y."/>
            <person name="Du H."/>
            <person name="Qi M."/>
            <person name="Li Y."/>
            <person name="Yu H."/>
            <person name="Cui Y."/>
            <person name="Wang N."/>
            <person name="Chen C."/>
            <person name="Wu H."/>
            <person name="Zhao Y."/>
            <person name="Zhang J."/>
            <person name="Li Y."/>
            <person name="Zhou W."/>
            <person name="Zhang B."/>
            <person name="Hu W."/>
            <person name="Eijk M."/>
            <person name="Tang J."/>
            <person name="Witsenboer H."/>
            <person name="Zhao S."/>
            <person name="Li Z."/>
            <person name="Zhang A."/>
            <person name="Wang D."/>
            <person name="Liang C."/>
        </authorList>
    </citation>
    <scope>NUCLEOTIDE SEQUENCE [LARGE SCALE GENOMIC DNA]</scope>
    <source>
        <strain evidence="2">cv. G1812</strain>
    </source>
</reference>
<feature type="compositionally biased region" description="Low complexity" evidence="1">
    <location>
        <begin position="24"/>
        <end position="45"/>
    </location>
</feature>
<dbReference type="AlphaFoldDB" id="A0A8R7U622"/>
<protein>
    <submittedName>
        <fullName evidence="2">Uncharacterized protein</fullName>
    </submittedName>
</protein>
<dbReference type="Gramene" id="TuG1812G0400000816.01.T01">
    <property type="protein sequence ID" value="TuG1812G0400000816.01.T01"/>
    <property type="gene ID" value="TuG1812G0400000816.01"/>
</dbReference>
<evidence type="ECO:0000313" key="2">
    <source>
        <dbReference type="EnsemblPlants" id="TuG1812G0400000816.01.T01"/>
    </source>
</evidence>
<proteinExistence type="predicted"/>
<reference evidence="2" key="3">
    <citation type="submission" date="2022-06" db="UniProtKB">
        <authorList>
            <consortium name="EnsemblPlants"/>
        </authorList>
    </citation>
    <scope>IDENTIFICATION</scope>
</reference>
<organism evidence="2 3">
    <name type="scientific">Triticum urartu</name>
    <name type="common">Red wild einkorn</name>
    <name type="synonym">Crithodium urartu</name>
    <dbReference type="NCBI Taxonomy" id="4572"/>
    <lineage>
        <taxon>Eukaryota</taxon>
        <taxon>Viridiplantae</taxon>
        <taxon>Streptophyta</taxon>
        <taxon>Embryophyta</taxon>
        <taxon>Tracheophyta</taxon>
        <taxon>Spermatophyta</taxon>
        <taxon>Magnoliopsida</taxon>
        <taxon>Liliopsida</taxon>
        <taxon>Poales</taxon>
        <taxon>Poaceae</taxon>
        <taxon>BOP clade</taxon>
        <taxon>Pooideae</taxon>
        <taxon>Triticodae</taxon>
        <taxon>Triticeae</taxon>
        <taxon>Triticinae</taxon>
        <taxon>Triticum</taxon>
    </lineage>
</organism>
<keyword evidence="3" id="KW-1185">Reference proteome</keyword>
<dbReference type="Proteomes" id="UP000015106">
    <property type="component" value="Chromosome 4"/>
</dbReference>
<feature type="compositionally biased region" description="Pro residues" evidence="1">
    <location>
        <begin position="46"/>
        <end position="61"/>
    </location>
</feature>
<dbReference type="EnsemblPlants" id="TuG1812G0400000816.01.T01">
    <property type="protein sequence ID" value="TuG1812G0400000816.01.T01"/>
    <property type="gene ID" value="TuG1812G0400000816.01"/>
</dbReference>
<reference evidence="3" key="1">
    <citation type="journal article" date="2013" name="Nature">
        <title>Draft genome of the wheat A-genome progenitor Triticum urartu.</title>
        <authorList>
            <person name="Ling H.Q."/>
            <person name="Zhao S."/>
            <person name="Liu D."/>
            <person name="Wang J."/>
            <person name="Sun H."/>
            <person name="Zhang C."/>
            <person name="Fan H."/>
            <person name="Li D."/>
            <person name="Dong L."/>
            <person name="Tao Y."/>
            <person name="Gao C."/>
            <person name="Wu H."/>
            <person name="Li Y."/>
            <person name="Cui Y."/>
            <person name="Guo X."/>
            <person name="Zheng S."/>
            <person name="Wang B."/>
            <person name="Yu K."/>
            <person name="Liang Q."/>
            <person name="Yang W."/>
            <person name="Lou X."/>
            <person name="Chen J."/>
            <person name="Feng M."/>
            <person name="Jian J."/>
            <person name="Zhang X."/>
            <person name="Luo G."/>
            <person name="Jiang Y."/>
            <person name="Liu J."/>
            <person name="Wang Z."/>
            <person name="Sha Y."/>
            <person name="Zhang B."/>
            <person name="Wu H."/>
            <person name="Tang D."/>
            <person name="Shen Q."/>
            <person name="Xue P."/>
            <person name="Zou S."/>
            <person name="Wang X."/>
            <person name="Liu X."/>
            <person name="Wang F."/>
            <person name="Yang Y."/>
            <person name="An X."/>
            <person name="Dong Z."/>
            <person name="Zhang K."/>
            <person name="Zhang X."/>
            <person name="Luo M.C."/>
            <person name="Dvorak J."/>
            <person name="Tong Y."/>
            <person name="Wang J."/>
            <person name="Yang H."/>
            <person name="Li Z."/>
            <person name="Wang D."/>
            <person name="Zhang A."/>
            <person name="Wang J."/>
        </authorList>
    </citation>
    <scope>NUCLEOTIDE SEQUENCE</scope>
    <source>
        <strain evidence="3">cv. G1812</strain>
    </source>
</reference>
<accession>A0A8R7U622</accession>
<evidence type="ECO:0000256" key="1">
    <source>
        <dbReference type="SAM" id="MobiDB-lite"/>
    </source>
</evidence>